<feature type="compositionally biased region" description="Basic and acidic residues" evidence="1">
    <location>
        <begin position="203"/>
        <end position="230"/>
    </location>
</feature>
<feature type="compositionally biased region" description="Basic and acidic residues" evidence="1">
    <location>
        <begin position="127"/>
        <end position="138"/>
    </location>
</feature>
<dbReference type="Gene3D" id="2.30.30.140">
    <property type="match status" value="1"/>
</dbReference>
<proteinExistence type="predicted"/>
<feature type="compositionally biased region" description="Basic residues" evidence="1">
    <location>
        <begin position="259"/>
        <end position="275"/>
    </location>
</feature>
<dbReference type="Proteomes" id="UP000076874">
    <property type="component" value="Unassembled WGS sequence"/>
</dbReference>
<dbReference type="AlphaFoldDB" id="A0A162J4Q2"/>
<feature type="compositionally biased region" description="Low complexity" evidence="1">
    <location>
        <begin position="501"/>
        <end position="542"/>
    </location>
</feature>
<dbReference type="Pfam" id="PF00855">
    <property type="entry name" value="PWWP"/>
    <property type="match status" value="1"/>
</dbReference>
<feature type="region of interest" description="Disordered" evidence="1">
    <location>
        <begin position="1"/>
        <end position="275"/>
    </location>
</feature>
<evidence type="ECO:0000259" key="2">
    <source>
        <dbReference type="PROSITE" id="PS50812"/>
    </source>
</evidence>
<protein>
    <submittedName>
        <fullName evidence="3">Pre-mRNA splicing factor</fullName>
    </submittedName>
</protein>
<feature type="compositionally biased region" description="Low complexity" evidence="1">
    <location>
        <begin position="91"/>
        <end position="105"/>
    </location>
</feature>
<evidence type="ECO:0000313" key="3">
    <source>
        <dbReference type="EMBL" id="OAA63682.1"/>
    </source>
</evidence>
<keyword evidence="4" id="KW-1185">Reference proteome</keyword>
<dbReference type="STRING" id="1081102.A0A162J4Q2"/>
<feature type="region of interest" description="Disordered" evidence="1">
    <location>
        <begin position="412"/>
        <end position="558"/>
    </location>
</feature>
<reference evidence="3 4" key="1">
    <citation type="journal article" date="2016" name="Genome Biol. Evol.">
        <title>Divergent and convergent evolution of fungal pathogenicity.</title>
        <authorList>
            <person name="Shang Y."/>
            <person name="Xiao G."/>
            <person name="Zheng P."/>
            <person name="Cen K."/>
            <person name="Zhan S."/>
            <person name="Wang C."/>
        </authorList>
    </citation>
    <scope>NUCLEOTIDE SEQUENCE [LARGE SCALE GENOMIC DNA]</scope>
    <source>
        <strain evidence="3 4">RCEF 264</strain>
    </source>
</reference>
<gene>
    <name evidence="3" type="ORF">SPI_03845</name>
</gene>
<feature type="compositionally biased region" description="Low complexity" evidence="1">
    <location>
        <begin position="234"/>
        <end position="258"/>
    </location>
</feature>
<dbReference type="PROSITE" id="PS50812">
    <property type="entry name" value="PWWP"/>
    <property type="match status" value="1"/>
</dbReference>
<dbReference type="InterPro" id="IPR000313">
    <property type="entry name" value="PWWP_dom"/>
</dbReference>
<feature type="compositionally biased region" description="Basic and acidic residues" evidence="1">
    <location>
        <begin position="678"/>
        <end position="714"/>
    </location>
</feature>
<sequence length="736" mass="77872">MADPTVSAAPAQPTTANGHGHADQRDDRHLDKPAPSAETAAPAQVPENTTASVGAAAPPLSSATGVGEKAESHHTDNAAVAAADDARADTRLSAADAPAAAEEGAVNPKVEDTTTSNKSTPAPFKDTTIDQQKDEKPDIAMTDTTATEGTASAATAAATAPDATKPAETPATADVAAPAADDAKKADASDEKEEAGAGAETTKPADDAAGEDKKEDASAGKEDKETKDNNDTGAAASAAPAATETTPAKPAKSSSSSLSRRKSVGQKLNRKGSKARMVHLDAKPGEHYFVKLKGYPAWPVVVCDEDMLPQTLIKTRPVTAARPDGTYREDYADGGRRAADRTFPVMYLHTNEFGWVPNQDMHDLDPEKVLDSVNDKMRKDLQRAHQLAAENNPLSYYKDMLRQFQEELEQAEEAKRQALATPKKSGSKKASKDEDIDMLDVPEDDDEAEAPAAAQKKSKKRKAEDDVRTPQRSDSVKKPKIKITSSGTPKSGSAGANGTPATSKSAKAAASSDAKSSSKSKSKSAGETKAAATKEAAKEAAAPEAPREPVLSADEKRRRRAKEVLFLRHKIQKGLLTRNQAPKEEEMKPVSEYLTKLEGFADLEASIIRETKINKVLKTILKIADIPREEEFKFKPRSQALLDKWNVLLAAEPAPEPKPTEAKTEDAPANGVSTNGKAETKSEAKADTNGVHDKVEKAEKAEKASEEAKSEAKAGPDSAEEADKPKEAPATVEATA</sequence>
<dbReference type="SUPFAM" id="SSF63748">
    <property type="entry name" value="Tudor/PWWP/MBT"/>
    <property type="match status" value="1"/>
</dbReference>
<dbReference type="OrthoDB" id="62853at2759"/>
<feature type="compositionally biased region" description="Acidic residues" evidence="1">
    <location>
        <begin position="434"/>
        <end position="449"/>
    </location>
</feature>
<feature type="domain" description="PWWP" evidence="2">
    <location>
        <begin position="284"/>
        <end position="367"/>
    </location>
</feature>
<feature type="region of interest" description="Disordered" evidence="1">
    <location>
        <begin position="652"/>
        <end position="736"/>
    </location>
</feature>
<feature type="compositionally biased region" description="Polar residues" evidence="1">
    <location>
        <begin position="483"/>
        <end position="500"/>
    </location>
</feature>
<feature type="compositionally biased region" description="Low complexity" evidence="1">
    <location>
        <begin position="140"/>
        <end position="180"/>
    </location>
</feature>
<evidence type="ECO:0000313" key="4">
    <source>
        <dbReference type="Proteomes" id="UP000076874"/>
    </source>
</evidence>
<feature type="compositionally biased region" description="Basic and acidic residues" evidence="1">
    <location>
        <begin position="462"/>
        <end position="477"/>
    </location>
</feature>
<dbReference type="SMART" id="SM00293">
    <property type="entry name" value="PWWP"/>
    <property type="match status" value="1"/>
</dbReference>
<accession>A0A162J4Q2</accession>
<evidence type="ECO:0000256" key="1">
    <source>
        <dbReference type="SAM" id="MobiDB-lite"/>
    </source>
</evidence>
<name>A0A162J4Q2_9HYPO</name>
<comment type="caution">
    <text evidence="3">The sequence shown here is derived from an EMBL/GenBank/DDBJ whole genome shotgun (WGS) entry which is preliminary data.</text>
</comment>
<dbReference type="EMBL" id="AZHD01000005">
    <property type="protein sequence ID" value="OAA63682.1"/>
    <property type="molecule type" value="Genomic_DNA"/>
</dbReference>
<organism evidence="3 4">
    <name type="scientific">Niveomyces insectorum RCEF 264</name>
    <dbReference type="NCBI Taxonomy" id="1081102"/>
    <lineage>
        <taxon>Eukaryota</taxon>
        <taxon>Fungi</taxon>
        <taxon>Dikarya</taxon>
        <taxon>Ascomycota</taxon>
        <taxon>Pezizomycotina</taxon>
        <taxon>Sordariomycetes</taxon>
        <taxon>Hypocreomycetidae</taxon>
        <taxon>Hypocreales</taxon>
        <taxon>Cordycipitaceae</taxon>
        <taxon>Niveomyces</taxon>
    </lineage>
</organism>
<feature type="compositionally biased region" description="Basic and acidic residues" evidence="1">
    <location>
        <begin position="20"/>
        <end position="32"/>
    </location>
</feature>